<keyword evidence="2" id="KW-1185">Reference proteome</keyword>
<gene>
    <name evidence="1" type="ORF">CC86DRAFT_365915</name>
</gene>
<protein>
    <submittedName>
        <fullName evidence="1">Uncharacterized protein</fullName>
    </submittedName>
</protein>
<evidence type="ECO:0000313" key="1">
    <source>
        <dbReference type="EMBL" id="KAF2832008.1"/>
    </source>
</evidence>
<name>A0A6A7AH08_9PLEO</name>
<evidence type="ECO:0000313" key="2">
    <source>
        <dbReference type="Proteomes" id="UP000799424"/>
    </source>
</evidence>
<dbReference type="OrthoDB" id="3799620at2759"/>
<proteinExistence type="predicted"/>
<reference evidence="1" key="1">
    <citation type="journal article" date="2020" name="Stud. Mycol.">
        <title>101 Dothideomycetes genomes: a test case for predicting lifestyles and emergence of pathogens.</title>
        <authorList>
            <person name="Haridas S."/>
            <person name="Albert R."/>
            <person name="Binder M."/>
            <person name="Bloem J."/>
            <person name="Labutti K."/>
            <person name="Salamov A."/>
            <person name="Andreopoulos B."/>
            <person name="Baker S."/>
            <person name="Barry K."/>
            <person name="Bills G."/>
            <person name="Bluhm B."/>
            <person name="Cannon C."/>
            <person name="Castanera R."/>
            <person name="Culley D."/>
            <person name="Daum C."/>
            <person name="Ezra D."/>
            <person name="Gonzalez J."/>
            <person name="Henrissat B."/>
            <person name="Kuo A."/>
            <person name="Liang C."/>
            <person name="Lipzen A."/>
            <person name="Lutzoni F."/>
            <person name="Magnuson J."/>
            <person name="Mondo S."/>
            <person name="Nolan M."/>
            <person name="Ohm R."/>
            <person name="Pangilinan J."/>
            <person name="Park H.-J."/>
            <person name="Ramirez L."/>
            <person name="Alfaro M."/>
            <person name="Sun H."/>
            <person name="Tritt A."/>
            <person name="Yoshinaga Y."/>
            <person name="Zwiers L.-H."/>
            <person name="Turgeon B."/>
            <person name="Goodwin S."/>
            <person name="Spatafora J."/>
            <person name="Crous P."/>
            <person name="Grigoriev I."/>
        </authorList>
    </citation>
    <scope>NUCLEOTIDE SEQUENCE</scope>
    <source>
        <strain evidence="1">CBS 113818</strain>
    </source>
</reference>
<dbReference type="AlphaFoldDB" id="A0A6A7AH08"/>
<sequence>MLFPHNKNEWIQLRYDKFGKEDTVGLPCWLLTNKAMLSQGLKQLFTHASWSWWGKRSQEFSGVSKSPLVGFSVATNCSLSGFLAIYMAPHSGHGPRIAIHSSSMVSRIQELAASLTLNLKTLTITTGLFMSTLEASFNVPGIKTYSFDFTCFDASTLQLNELIFHFDVFSYQRSIHEKYAASLRDNLQPEVSRVGHVLVGKEHEMSTDITPYELKPPEKKLRDIGHSTLIIEYKFTKTTE</sequence>
<dbReference type="EMBL" id="MU006217">
    <property type="protein sequence ID" value="KAF2832008.1"/>
    <property type="molecule type" value="Genomic_DNA"/>
</dbReference>
<dbReference type="Proteomes" id="UP000799424">
    <property type="component" value="Unassembled WGS sequence"/>
</dbReference>
<accession>A0A6A7AH08</accession>
<organism evidence="1 2">
    <name type="scientific">Ophiobolus disseminans</name>
    <dbReference type="NCBI Taxonomy" id="1469910"/>
    <lineage>
        <taxon>Eukaryota</taxon>
        <taxon>Fungi</taxon>
        <taxon>Dikarya</taxon>
        <taxon>Ascomycota</taxon>
        <taxon>Pezizomycotina</taxon>
        <taxon>Dothideomycetes</taxon>
        <taxon>Pleosporomycetidae</taxon>
        <taxon>Pleosporales</taxon>
        <taxon>Pleosporineae</taxon>
        <taxon>Phaeosphaeriaceae</taxon>
        <taxon>Ophiobolus</taxon>
    </lineage>
</organism>